<evidence type="ECO:0000313" key="2">
    <source>
        <dbReference type="Proteomes" id="UP000814128"/>
    </source>
</evidence>
<protein>
    <submittedName>
        <fullName evidence="1">Uncharacterized protein</fullName>
    </submittedName>
</protein>
<dbReference type="Proteomes" id="UP000814128">
    <property type="component" value="Unassembled WGS sequence"/>
</dbReference>
<evidence type="ECO:0000313" key="1">
    <source>
        <dbReference type="EMBL" id="KAI0033341.1"/>
    </source>
</evidence>
<gene>
    <name evidence="1" type="ORF">K488DRAFT_47978</name>
</gene>
<comment type="caution">
    <text evidence="1">The sequence shown here is derived from an EMBL/GenBank/DDBJ whole genome shotgun (WGS) entry which is preliminary data.</text>
</comment>
<accession>A0ACB8QNA7</accession>
<sequence>MDLEAQRILAYLGLPIDYEPAPDAQPVAFLVRHLRELPPNLLRQFSAVTTPKQRSEVAAIRNRRLKFCDSDPEALRFHAARRAWPTLWDGSNARPGKEEAQEEMAWVDSEFMGGSLRPHVGRLGKLLGDFEEERAAVRARATRRVPLMADDFVPEEDESSGEEVSTEQTRPEPPDPEIEQALFLRRVKERFIYGLLETSLYDTVDWDDEWDFEDQDAEDRWFNDDE</sequence>
<proteinExistence type="predicted"/>
<reference evidence="1" key="2">
    <citation type="journal article" date="2022" name="New Phytol.">
        <title>Evolutionary transition to the ectomycorrhizal habit in the genomes of a hyperdiverse lineage of mushroom-forming fungi.</title>
        <authorList>
            <person name="Looney B."/>
            <person name="Miyauchi S."/>
            <person name="Morin E."/>
            <person name="Drula E."/>
            <person name="Courty P.E."/>
            <person name="Kohler A."/>
            <person name="Kuo A."/>
            <person name="LaButti K."/>
            <person name="Pangilinan J."/>
            <person name="Lipzen A."/>
            <person name="Riley R."/>
            <person name="Andreopoulos W."/>
            <person name="He G."/>
            <person name="Johnson J."/>
            <person name="Nolan M."/>
            <person name="Tritt A."/>
            <person name="Barry K.W."/>
            <person name="Grigoriev I.V."/>
            <person name="Nagy L.G."/>
            <person name="Hibbett D."/>
            <person name="Henrissat B."/>
            <person name="Matheny P.B."/>
            <person name="Labbe J."/>
            <person name="Martin F.M."/>
        </authorList>
    </citation>
    <scope>NUCLEOTIDE SEQUENCE</scope>
    <source>
        <strain evidence="1">EC-137</strain>
    </source>
</reference>
<dbReference type="EMBL" id="MU273522">
    <property type="protein sequence ID" value="KAI0033341.1"/>
    <property type="molecule type" value="Genomic_DNA"/>
</dbReference>
<keyword evidence="2" id="KW-1185">Reference proteome</keyword>
<reference evidence="1" key="1">
    <citation type="submission" date="2021-02" db="EMBL/GenBank/DDBJ databases">
        <authorList>
            <consortium name="DOE Joint Genome Institute"/>
            <person name="Ahrendt S."/>
            <person name="Looney B.P."/>
            <person name="Miyauchi S."/>
            <person name="Morin E."/>
            <person name="Drula E."/>
            <person name="Courty P.E."/>
            <person name="Chicoki N."/>
            <person name="Fauchery L."/>
            <person name="Kohler A."/>
            <person name="Kuo A."/>
            <person name="Labutti K."/>
            <person name="Pangilinan J."/>
            <person name="Lipzen A."/>
            <person name="Riley R."/>
            <person name="Andreopoulos W."/>
            <person name="He G."/>
            <person name="Johnson J."/>
            <person name="Barry K.W."/>
            <person name="Grigoriev I.V."/>
            <person name="Nagy L."/>
            <person name="Hibbett D."/>
            <person name="Henrissat B."/>
            <person name="Matheny P.B."/>
            <person name="Labbe J."/>
            <person name="Martin F."/>
        </authorList>
    </citation>
    <scope>NUCLEOTIDE SEQUENCE</scope>
    <source>
        <strain evidence="1">EC-137</strain>
    </source>
</reference>
<name>A0ACB8QNA7_9AGAM</name>
<organism evidence="1 2">
    <name type="scientific">Vararia minispora EC-137</name>
    <dbReference type="NCBI Taxonomy" id="1314806"/>
    <lineage>
        <taxon>Eukaryota</taxon>
        <taxon>Fungi</taxon>
        <taxon>Dikarya</taxon>
        <taxon>Basidiomycota</taxon>
        <taxon>Agaricomycotina</taxon>
        <taxon>Agaricomycetes</taxon>
        <taxon>Russulales</taxon>
        <taxon>Lachnocladiaceae</taxon>
        <taxon>Vararia</taxon>
    </lineage>
</organism>